<dbReference type="AlphaFoldDB" id="A0A1V9XCM8"/>
<reference evidence="1 2" key="1">
    <citation type="journal article" date="2017" name="Gigascience">
        <title>Draft genome of the honey bee ectoparasitic mite, Tropilaelaps mercedesae, is shaped by the parasitic life history.</title>
        <authorList>
            <person name="Dong X."/>
            <person name="Armstrong S.D."/>
            <person name="Xia D."/>
            <person name="Makepeace B.L."/>
            <person name="Darby A.C."/>
            <person name="Kadowaki T."/>
        </authorList>
    </citation>
    <scope>NUCLEOTIDE SEQUENCE [LARGE SCALE GENOMIC DNA]</scope>
    <source>
        <strain evidence="1">Wuxi-XJTLU</strain>
    </source>
</reference>
<dbReference type="InParanoid" id="A0A1V9XCM8"/>
<accession>A0A1V9XCM8</accession>
<dbReference type="EMBL" id="MNPL01014997">
    <property type="protein sequence ID" value="OQR71277.1"/>
    <property type="molecule type" value="Genomic_DNA"/>
</dbReference>
<sequence length="201" mass="22237">MREGVVECGRGPDASVGPSLVGRAASSRRCVQPQATKLLQGLLSRTKRRSQRSRHRRRYEAQRMNFYYDISNSCNQQPNSNGALLAVCLSVYKHLIGISWYPLGCKTRSAIRALRQLSAPIDSQSYRSLSQYRPKLSAKLEPCCIAADRDATLLYAHLTRVVNISCSMRPFATRQLLAGIGVGLFPRIRSPLGNSGIATVL</sequence>
<gene>
    <name evidence="1" type="ORF">BIW11_04001</name>
</gene>
<dbReference type="Proteomes" id="UP000192247">
    <property type="component" value="Unassembled WGS sequence"/>
</dbReference>
<proteinExistence type="predicted"/>
<organism evidence="1 2">
    <name type="scientific">Tropilaelaps mercedesae</name>
    <dbReference type="NCBI Taxonomy" id="418985"/>
    <lineage>
        <taxon>Eukaryota</taxon>
        <taxon>Metazoa</taxon>
        <taxon>Ecdysozoa</taxon>
        <taxon>Arthropoda</taxon>
        <taxon>Chelicerata</taxon>
        <taxon>Arachnida</taxon>
        <taxon>Acari</taxon>
        <taxon>Parasitiformes</taxon>
        <taxon>Mesostigmata</taxon>
        <taxon>Gamasina</taxon>
        <taxon>Dermanyssoidea</taxon>
        <taxon>Laelapidae</taxon>
        <taxon>Tropilaelaps</taxon>
    </lineage>
</organism>
<keyword evidence="2" id="KW-1185">Reference proteome</keyword>
<protein>
    <submittedName>
        <fullName evidence="1">Uncharacterized protein</fullName>
    </submittedName>
</protein>
<evidence type="ECO:0000313" key="2">
    <source>
        <dbReference type="Proteomes" id="UP000192247"/>
    </source>
</evidence>
<name>A0A1V9XCM8_9ACAR</name>
<comment type="caution">
    <text evidence="1">The sequence shown here is derived from an EMBL/GenBank/DDBJ whole genome shotgun (WGS) entry which is preliminary data.</text>
</comment>
<evidence type="ECO:0000313" key="1">
    <source>
        <dbReference type="EMBL" id="OQR71277.1"/>
    </source>
</evidence>